<protein>
    <submittedName>
        <fullName evidence="1">Uncharacterized protein</fullName>
    </submittedName>
</protein>
<gene>
    <name evidence="1" type="ORF">ACEZ3G_11340</name>
</gene>
<name>A0ACC7LKN3_9FLAO</name>
<reference evidence="1" key="1">
    <citation type="submission" date="2024-09" db="EMBL/GenBank/DDBJ databases">
        <authorList>
            <person name="Liu J."/>
        </authorList>
    </citation>
    <scope>NUCLEOTIDE SEQUENCE</scope>
    <source>
        <strain evidence="1">NBU2967</strain>
    </source>
</reference>
<sequence length="47" mass="5697">MEKIYAEQLGKNRLFKVGPETVRFLLDYSKSLYILEHKQFKFENVMN</sequence>
<keyword evidence="2" id="KW-1185">Reference proteome</keyword>
<dbReference type="Proteomes" id="UP001595191">
    <property type="component" value="Unassembled WGS sequence"/>
</dbReference>
<evidence type="ECO:0000313" key="2">
    <source>
        <dbReference type="Proteomes" id="UP001595191"/>
    </source>
</evidence>
<dbReference type="EMBL" id="JBHFPV010000002">
    <property type="protein sequence ID" value="MFH6604073.1"/>
    <property type="molecule type" value="Genomic_DNA"/>
</dbReference>
<evidence type="ECO:0000313" key="1">
    <source>
        <dbReference type="EMBL" id="MFH6604073.1"/>
    </source>
</evidence>
<comment type="caution">
    <text evidence="1">The sequence shown here is derived from an EMBL/GenBank/DDBJ whole genome shotgun (WGS) entry which is preliminary data.</text>
</comment>
<organism evidence="1 2">
    <name type="scientific">Meishania litoralis</name>
    <dbReference type="NCBI Taxonomy" id="3434685"/>
    <lineage>
        <taxon>Bacteria</taxon>
        <taxon>Pseudomonadati</taxon>
        <taxon>Bacteroidota</taxon>
        <taxon>Flavobacteriia</taxon>
        <taxon>Flavobacteriales</taxon>
        <taxon>Flavobacteriaceae</taxon>
        <taxon>Meishania</taxon>
    </lineage>
</organism>
<accession>A0ACC7LKN3</accession>
<proteinExistence type="predicted"/>